<dbReference type="PANTHER" id="PTHR30024">
    <property type="entry name" value="ALIPHATIC SULFONATES-BINDING PROTEIN-RELATED"/>
    <property type="match status" value="1"/>
</dbReference>
<evidence type="ECO:0000259" key="5">
    <source>
        <dbReference type="SMART" id="SM00062"/>
    </source>
</evidence>
<keyword evidence="7" id="KW-1185">Reference proteome</keyword>
<accession>A0ABP7PFE6</accession>
<comment type="caution">
    <text evidence="6">The sequence shown here is derived from an EMBL/GenBank/DDBJ whole genome shotgun (WGS) entry which is preliminary data.</text>
</comment>
<evidence type="ECO:0000256" key="1">
    <source>
        <dbReference type="ARBA" id="ARBA00004418"/>
    </source>
</evidence>
<organism evidence="6 7">
    <name type="scientific">Allohahella marinimesophila</name>
    <dbReference type="NCBI Taxonomy" id="1054972"/>
    <lineage>
        <taxon>Bacteria</taxon>
        <taxon>Pseudomonadati</taxon>
        <taxon>Pseudomonadota</taxon>
        <taxon>Gammaproteobacteria</taxon>
        <taxon>Oceanospirillales</taxon>
        <taxon>Hahellaceae</taxon>
        <taxon>Allohahella</taxon>
    </lineage>
</organism>
<evidence type="ECO:0000256" key="3">
    <source>
        <dbReference type="ARBA" id="ARBA00022729"/>
    </source>
</evidence>
<name>A0ABP7PFE6_9GAMM</name>
<dbReference type="Pfam" id="PF09084">
    <property type="entry name" value="NMT1"/>
    <property type="match status" value="1"/>
</dbReference>
<feature type="chain" id="PRO_5045745731" evidence="4">
    <location>
        <begin position="30"/>
        <end position="345"/>
    </location>
</feature>
<dbReference type="Gene3D" id="3.40.190.10">
    <property type="entry name" value="Periplasmic binding protein-like II"/>
    <property type="match status" value="2"/>
</dbReference>
<dbReference type="InterPro" id="IPR015168">
    <property type="entry name" value="SsuA/THI5"/>
</dbReference>
<gene>
    <name evidence="6" type="primary">tauA</name>
    <name evidence="6" type="ORF">GCM10022278_23110</name>
</gene>
<dbReference type="SMART" id="SM00062">
    <property type="entry name" value="PBPb"/>
    <property type="match status" value="1"/>
</dbReference>
<comment type="similarity">
    <text evidence="2">Belongs to the bacterial solute-binding protein SsuA/TauA family.</text>
</comment>
<evidence type="ECO:0000313" key="6">
    <source>
        <dbReference type="EMBL" id="GAA3964685.1"/>
    </source>
</evidence>
<keyword evidence="3 4" id="KW-0732">Signal</keyword>
<protein>
    <submittedName>
        <fullName evidence="6">Taurine ABC transporter substrate-binding protein</fullName>
    </submittedName>
</protein>
<evidence type="ECO:0000256" key="4">
    <source>
        <dbReference type="SAM" id="SignalP"/>
    </source>
</evidence>
<feature type="signal peptide" evidence="4">
    <location>
        <begin position="1"/>
        <end position="29"/>
    </location>
</feature>
<dbReference type="SUPFAM" id="SSF53850">
    <property type="entry name" value="Periplasmic binding protein-like II"/>
    <property type="match status" value="1"/>
</dbReference>
<dbReference type="CDD" id="cd13560">
    <property type="entry name" value="PBP2_taurine"/>
    <property type="match status" value="1"/>
</dbReference>
<evidence type="ECO:0000256" key="2">
    <source>
        <dbReference type="ARBA" id="ARBA00010742"/>
    </source>
</evidence>
<sequence>MKLLESTSRSSALLACALSALTLAQATHAAKPEEVTIGYLNLVNAQLVTKNLGLHQKEMPGVDIKYIKVGGGGDMLKAIAGDQVDFGGLGNPPTAIGVTRGLPIQGLFVLNMLGYVEAMVVRKDQNIESLSDLKGKTISAPFGSTTHYLLLSALREEGIDPASMKILDLPPSDTVAAWTRKDIDAAYFWEPNLNKAVQDGGEIFLDSGVMAERGFPTWDVGVVMDSFAKEYPDYVTKFVKAECAGIDFWLENPDKTAEIIAEELSLPLDDATRMMKGTTMVPCDEQLTAEYIGTSDNKGKFAETLASTAKFLVEQDRLPKALSRDEFADFLKPTYLEKVVNGKAE</sequence>
<dbReference type="InterPro" id="IPR010068">
    <property type="entry name" value="Peri-bd_TauA"/>
</dbReference>
<feature type="domain" description="Solute-binding protein family 3/N-terminal" evidence="5">
    <location>
        <begin position="34"/>
        <end position="253"/>
    </location>
</feature>
<comment type="subcellular location">
    <subcellularLocation>
        <location evidence="1">Periplasm</location>
    </subcellularLocation>
</comment>
<dbReference type="PANTHER" id="PTHR30024:SF47">
    <property type="entry name" value="TAURINE-BINDING PERIPLASMIC PROTEIN"/>
    <property type="match status" value="1"/>
</dbReference>
<reference evidence="7" key="1">
    <citation type="journal article" date="2019" name="Int. J. Syst. Evol. Microbiol.">
        <title>The Global Catalogue of Microorganisms (GCM) 10K type strain sequencing project: providing services to taxonomists for standard genome sequencing and annotation.</title>
        <authorList>
            <consortium name="The Broad Institute Genomics Platform"/>
            <consortium name="The Broad Institute Genome Sequencing Center for Infectious Disease"/>
            <person name="Wu L."/>
            <person name="Ma J."/>
        </authorList>
    </citation>
    <scope>NUCLEOTIDE SEQUENCE [LARGE SCALE GENOMIC DNA]</scope>
    <source>
        <strain evidence="7">JCM 17555</strain>
    </source>
</reference>
<dbReference type="RefSeq" id="WP_344806483.1">
    <property type="nucleotide sequence ID" value="NZ_BAABBO010000010.1"/>
</dbReference>
<proteinExistence type="inferred from homology"/>
<evidence type="ECO:0000313" key="7">
    <source>
        <dbReference type="Proteomes" id="UP001501337"/>
    </source>
</evidence>
<dbReference type="EMBL" id="BAABBO010000010">
    <property type="protein sequence ID" value="GAA3964685.1"/>
    <property type="molecule type" value="Genomic_DNA"/>
</dbReference>
<dbReference type="InterPro" id="IPR001638">
    <property type="entry name" value="Solute-binding_3/MltF_N"/>
</dbReference>
<dbReference type="Proteomes" id="UP001501337">
    <property type="component" value="Unassembled WGS sequence"/>
</dbReference>